<dbReference type="AlphaFoldDB" id="A0A7S2QRW5"/>
<gene>
    <name evidence="1" type="ORF">NSPH01132_LOCUS144</name>
</gene>
<evidence type="ECO:0000313" key="1">
    <source>
        <dbReference type="EMBL" id="CAD9650047.1"/>
    </source>
</evidence>
<protein>
    <submittedName>
        <fullName evidence="1">Uncharacterized protein</fullName>
    </submittedName>
</protein>
<sequence>MRRKAVKVPEETHDHRGFRLYPEETLRAQHITMPYEWHQHVPHRRYPGKNWLNKGTPEAPGVFINITHPDQNTEIFSFMRELHKLWFEEGGVVGIFPGILREYRDWRTERIAKESREIQKKGLKPTPGFRALRDAMDGLEIGVDTGKEARDTRRVLRELGGSLAEAAGDIRSSEIESELSGAEEEVDKLLLTAANEKTTMQLKHDDDDIYDKDDERAAQLETPVDDGIQQTSKLPLQEEGMVVEPSLFKVGAEVGKGCV</sequence>
<accession>A0A7S2QRW5</accession>
<reference evidence="1" key="1">
    <citation type="submission" date="2021-01" db="EMBL/GenBank/DDBJ databases">
        <authorList>
            <person name="Corre E."/>
            <person name="Pelletier E."/>
            <person name="Niang G."/>
            <person name="Scheremetjew M."/>
            <person name="Finn R."/>
            <person name="Kale V."/>
            <person name="Holt S."/>
            <person name="Cochrane G."/>
            <person name="Meng A."/>
            <person name="Brown T."/>
            <person name="Cohen L."/>
        </authorList>
    </citation>
    <scope>NUCLEOTIDE SEQUENCE</scope>
    <source>
        <strain evidence="1">BC52</strain>
    </source>
</reference>
<proteinExistence type="predicted"/>
<name>A0A7S2QRW5_9EUKA</name>
<dbReference type="EMBL" id="HBHC01000289">
    <property type="protein sequence ID" value="CAD9650047.1"/>
    <property type="molecule type" value="Transcribed_RNA"/>
</dbReference>
<organism evidence="1">
    <name type="scientific">Norrisiella sphaerica</name>
    <dbReference type="NCBI Taxonomy" id="552664"/>
    <lineage>
        <taxon>Eukaryota</taxon>
        <taxon>Sar</taxon>
        <taxon>Rhizaria</taxon>
        <taxon>Cercozoa</taxon>
        <taxon>Chlorarachniophyceae</taxon>
        <taxon>Norrisiella</taxon>
    </lineage>
</organism>